<protein>
    <submittedName>
        <fullName evidence="1">Uncharacterized protein</fullName>
    </submittedName>
</protein>
<accession>A0A922HUZ1</accession>
<dbReference type="AlphaFoldDB" id="A0A922HUZ1"/>
<gene>
    <name evidence="1" type="ORF">DERF_012817</name>
</gene>
<keyword evidence="2" id="KW-1185">Reference proteome</keyword>
<organism evidence="1 2">
    <name type="scientific">Dermatophagoides farinae</name>
    <name type="common">American house dust mite</name>
    <dbReference type="NCBI Taxonomy" id="6954"/>
    <lineage>
        <taxon>Eukaryota</taxon>
        <taxon>Metazoa</taxon>
        <taxon>Ecdysozoa</taxon>
        <taxon>Arthropoda</taxon>
        <taxon>Chelicerata</taxon>
        <taxon>Arachnida</taxon>
        <taxon>Acari</taxon>
        <taxon>Acariformes</taxon>
        <taxon>Sarcoptiformes</taxon>
        <taxon>Astigmata</taxon>
        <taxon>Psoroptidia</taxon>
        <taxon>Analgoidea</taxon>
        <taxon>Pyroglyphidae</taxon>
        <taxon>Dermatophagoidinae</taxon>
        <taxon>Dermatophagoides</taxon>
    </lineage>
</organism>
<name>A0A922HUZ1_DERFA</name>
<comment type="caution">
    <text evidence="1">The sequence shown here is derived from an EMBL/GenBank/DDBJ whole genome shotgun (WGS) entry which is preliminary data.</text>
</comment>
<dbReference type="EMBL" id="ASGP02000006">
    <property type="protein sequence ID" value="KAH9502016.1"/>
    <property type="molecule type" value="Genomic_DNA"/>
</dbReference>
<reference evidence="1" key="1">
    <citation type="submission" date="2013-05" db="EMBL/GenBank/DDBJ databases">
        <authorList>
            <person name="Yim A.K.Y."/>
            <person name="Chan T.F."/>
            <person name="Ji K.M."/>
            <person name="Liu X.Y."/>
            <person name="Zhou J.W."/>
            <person name="Li R.Q."/>
            <person name="Yang K.Y."/>
            <person name="Li J."/>
            <person name="Li M."/>
            <person name="Law P.T.W."/>
            <person name="Wu Y.L."/>
            <person name="Cai Z.L."/>
            <person name="Qin H."/>
            <person name="Bao Y."/>
            <person name="Leung R.K.K."/>
            <person name="Ng P.K.S."/>
            <person name="Zou J."/>
            <person name="Zhong X.J."/>
            <person name="Ran P.X."/>
            <person name="Zhong N.S."/>
            <person name="Liu Z.G."/>
            <person name="Tsui S.K.W."/>
        </authorList>
    </citation>
    <scope>NUCLEOTIDE SEQUENCE</scope>
    <source>
        <strain evidence="1">Derf</strain>
        <tissue evidence="1">Whole organism</tissue>
    </source>
</reference>
<evidence type="ECO:0000313" key="1">
    <source>
        <dbReference type="EMBL" id="KAH9502016.1"/>
    </source>
</evidence>
<dbReference type="Proteomes" id="UP000790347">
    <property type="component" value="Unassembled WGS sequence"/>
</dbReference>
<sequence>MSECSLISLRVTVVFDVDCDCVVDGDGDCFEFDLFDDDDDPLVLRFVTPKAANNEFGFGTFILRGIDVVGVVVDERSCCCCCCE</sequence>
<reference evidence="1" key="2">
    <citation type="journal article" date="2022" name="Res Sq">
        <title>Comparative Genomics Reveals Insights into the Divergent Evolution of Astigmatic Mites and Household Pest Adaptations.</title>
        <authorList>
            <person name="Xiong Q."/>
            <person name="Wan A.T.-Y."/>
            <person name="Liu X.-Y."/>
            <person name="Fung C.S.-H."/>
            <person name="Xiao X."/>
            <person name="Malainual N."/>
            <person name="Hou J."/>
            <person name="Wang L."/>
            <person name="Wang M."/>
            <person name="Yang K."/>
            <person name="Cui Y."/>
            <person name="Leung E."/>
            <person name="Nong W."/>
            <person name="Shin S.-K."/>
            <person name="Au S."/>
            <person name="Jeong K.Y."/>
            <person name="Chew F.T."/>
            <person name="Hui J."/>
            <person name="Leung T.F."/>
            <person name="Tungtrongchitr A."/>
            <person name="Zhong N."/>
            <person name="Liu Z."/>
            <person name="Tsui S."/>
        </authorList>
    </citation>
    <scope>NUCLEOTIDE SEQUENCE</scope>
    <source>
        <strain evidence="1">Derf</strain>
        <tissue evidence="1">Whole organism</tissue>
    </source>
</reference>
<proteinExistence type="predicted"/>
<evidence type="ECO:0000313" key="2">
    <source>
        <dbReference type="Proteomes" id="UP000790347"/>
    </source>
</evidence>